<sequence length="372" mass="42085">MSARGAAGVGLEALTRRDACKLCPTIDCSVEDCVLAVGEIVGYDSIKSASRMNNEVVIFVDSVLSQVPPFIGNEMLARELSRHGQLMSLIRTISLGCKSPQLKHVVSFRRQVFMILKDNEELNLVLKFRVKDYDYSIEQKQKQIEPTENQGLKQKELSVLQKNNHNVSDKGKRVSLAENSPQESETEREVSSGAQKDMERAGCSVVDDSEMLVDDTLIKDNERKRKFGDGGQFSVKIKKFPLQESSQSFDSDVAVESDEGSLASSQSLSQIKGGYTMASIKNFLKNTKGARNIKIETAFPDLQLFIDSVWSCQKQTENGGESFTDQEFYRLKKLVLKAKRQLEDGFLLFVFVCFCFCFLFFFVFFFFFFFFL</sequence>
<gene>
    <name evidence="3" type="ORF">H4Q32_030009</name>
</gene>
<keyword evidence="2" id="KW-0472">Membrane</keyword>
<feature type="transmembrane region" description="Helical" evidence="2">
    <location>
        <begin position="346"/>
        <end position="371"/>
    </location>
</feature>
<proteinExistence type="predicted"/>
<keyword evidence="2" id="KW-1133">Transmembrane helix</keyword>
<accession>A0ABQ8LAR7</accession>
<feature type="compositionally biased region" description="Basic and acidic residues" evidence="1">
    <location>
        <begin position="185"/>
        <end position="200"/>
    </location>
</feature>
<keyword evidence="4" id="KW-1185">Reference proteome</keyword>
<evidence type="ECO:0000313" key="3">
    <source>
        <dbReference type="EMBL" id="KAI2647384.1"/>
    </source>
</evidence>
<reference evidence="3 4" key="1">
    <citation type="submission" date="2022-01" db="EMBL/GenBank/DDBJ databases">
        <title>A high-quality chromosome-level genome assembly of rohu carp, Labeo rohita.</title>
        <authorList>
            <person name="Arick M.A. II"/>
            <person name="Hsu C.-Y."/>
            <person name="Magbanua Z."/>
            <person name="Pechanova O."/>
            <person name="Grover C."/>
            <person name="Miller E."/>
            <person name="Thrash A."/>
            <person name="Ezzel L."/>
            <person name="Alam S."/>
            <person name="Benzie J."/>
            <person name="Hamilton M."/>
            <person name="Karsi A."/>
            <person name="Lawrence M.L."/>
            <person name="Peterson D.G."/>
        </authorList>
    </citation>
    <scope>NUCLEOTIDE SEQUENCE [LARGE SCALE GENOMIC DNA]</scope>
    <source>
        <strain evidence="4">BAU-BD-2019</strain>
        <tissue evidence="3">Blood</tissue>
    </source>
</reference>
<protein>
    <submittedName>
        <fullName evidence="3">Transposon TX1 uncharacterized 82 kDa protein</fullName>
    </submittedName>
</protein>
<feature type="region of interest" description="Disordered" evidence="1">
    <location>
        <begin position="167"/>
        <end position="201"/>
    </location>
</feature>
<dbReference type="EMBL" id="JACTAM010000383">
    <property type="protein sequence ID" value="KAI2647384.1"/>
    <property type="molecule type" value="Genomic_DNA"/>
</dbReference>
<name>A0ABQ8LAR7_LABRO</name>
<organism evidence="3 4">
    <name type="scientific">Labeo rohita</name>
    <name type="common">Indian major carp</name>
    <name type="synonym">Cyprinus rohita</name>
    <dbReference type="NCBI Taxonomy" id="84645"/>
    <lineage>
        <taxon>Eukaryota</taxon>
        <taxon>Metazoa</taxon>
        <taxon>Chordata</taxon>
        <taxon>Craniata</taxon>
        <taxon>Vertebrata</taxon>
        <taxon>Euteleostomi</taxon>
        <taxon>Actinopterygii</taxon>
        <taxon>Neopterygii</taxon>
        <taxon>Teleostei</taxon>
        <taxon>Ostariophysi</taxon>
        <taxon>Cypriniformes</taxon>
        <taxon>Cyprinidae</taxon>
        <taxon>Labeoninae</taxon>
        <taxon>Labeonini</taxon>
        <taxon>Labeo</taxon>
    </lineage>
</organism>
<evidence type="ECO:0000256" key="2">
    <source>
        <dbReference type="SAM" id="Phobius"/>
    </source>
</evidence>
<dbReference type="Proteomes" id="UP000830375">
    <property type="component" value="Unassembled WGS sequence"/>
</dbReference>
<comment type="caution">
    <text evidence="3">The sequence shown here is derived from an EMBL/GenBank/DDBJ whole genome shotgun (WGS) entry which is preliminary data.</text>
</comment>
<evidence type="ECO:0000313" key="4">
    <source>
        <dbReference type="Proteomes" id="UP000830375"/>
    </source>
</evidence>
<evidence type="ECO:0000256" key="1">
    <source>
        <dbReference type="SAM" id="MobiDB-lite"/>
    </source>
</evidence>
<keyword evidence="2" id="KW-0812">Transmembrane</keyword>